<evidence type="ECO:0000313" key="2">
    <source>
        <dbReference type="Proteomes" id="UP001501725"/>
    </source>
</evidence>
<sequence>MSLLFLLPLMVFGQMDTLTRLRVDKVLAGFSNRFADIIKKEKLKGEPKRMYVMPGILGLYDELVIWSDTSYIYSCPVYQPVDTTEALCLVNTWDCYLEEILGEQFVRTASDFSFTSESGWPITYDYQSLRVAIGVSRHGNKGYLTWVAFSGTIPKKRLFTWPFRKKGSS</sequence>
<name>A0ABP8H3S5_9BACT</name>
<comment type="caution">
    <text evidence="1">The sequence shown here is derived from an EMBL/GenBank/DDBJ whole genome shotgun (WGS) entry which is preliminary data.</text>
</comment>
<reference evidence="2" key="1">
    <citation type="journal article" date="2019" name="Int. J. Syst. Evol. Microbiol.">
        <title>The Global Catalogue of Microorganisms (GCM) 10K type strain sequencing project: providing services to taxonomists for standard genome sequencing and annotation.</title>
        <authorList>
            <consortium name="The Broad Institute Genomics Platform"/>
            <consortium name="The Broad Institute Genome Sequencing Center for Infectious Disease"/>
            <person name="Wu L."/>
            <person name="Ma J."/>
        </authorList>
    </citation>
    <scope>NUCLEOTIDE SEQUENCE [LARGE SCALE GENOMIC DNA]</scope>
    <source>
        <strain evidence="2">JCM 17919</strain>
    </source>
</reference>
<evidence type="ECO:0000313" key="1">
    <source>
        <dbReference type="EMBL" id="GAA4333911.1"/>
    </source>
</evidence>
<organism evidence="1 2">
    <name type="scientific">Flaviaesturariibacter amylovorans</name>
    <dbReference type="NCBI Taxonomy" id="1084520"/>
    <lineage>
        <taxon>Bacteria</taxon>
        <taxon>Pseudomonadati</taxon>
        <taxon>Bacteroidota</taxon>
        <taxon>Chitinophagia</taxon>
        <taxon>Chitinophagales</taxon>
        <taxon>Chitinophagaceae</taxon>
        <taxon>Flaviaestuariibacter</taxon>
    </lineage>
</organism>
<proteinExistence type="predicted"/>
<keyword evidence="2" id="KW-1185">Reference proteome</keyword>
<dbReference type="Proteomes" id="UP001501725">
    <property type="component" value="Unassembled WGS sequence"/>
</dbReference>
<dbReference type="EMBL" id="BAABGY010000008">
    <property type="protein sequence ID" value="GAA4333911.1"/>
    <property type="molecule type" value="Genomic_DNA"/>
</dbReference>
<protein>
    <recommendedName>
        <fullName evidence="3">DUF4251 domain-containing protein</fullName>
    </recommendedName>
</protein>
<accession>A0ABP8H3S5</accession>
<evidence type="ECO:0008006" key="3">
    <source>
        <dbReference type="Google" id="ProtNLM"/>
    </source>
</evidence>
<gene>
    <name evidence="1" type="ORF">GCM10023184_27490</name>
</gene>